<evidence type="ECO:0000313" key="2">
    <source>
        <dbReference type="EMBL" id="KAA8515077.1"/>
    </source>
</evidence>
<dbReference type="EMBL" id="CM018052">
    <property type="protein sequence ID" value="KAA8515077.1"/>
    <property type="molecule type" value="Genomic_DNA"/>
</dbReference>
<accession>A0A5J4ZCN3</accession>
<feature type="region of interest" description="Disordered" evidence="1">
    <location>
        <begin position="49"/>
        <end position="94"/>
    </location>
</feature>
<protein>
    <submittedName>
        <fullName evidence="2">Uncharacterized protein</fullName>
    </submittedName>
</protein>
<proteinExistence type="predicted"/>
<evidence type="ECO:0000256" key="1">
    <source>
        <dbReference type="SAM" id="MobiDB-lite"/>
    </source>
</evidence>
<evidence type="ECO:0000313" key="3">
    <source>
        <dbReference type="Proteomes" id="UP000325577"/>
    </source>
</evidence>
<dbReference type="Proteomes" id="UP000325577">
    <property type="component" value="Linkage Group LG9"/>
</dbReference>
<sequence>MLRDWRALSCFGSRVDGEEEEEGGIGVPGVDGVRDFGVGEVVGVGAEGDLVGEMDGAGAEGDLVGEMVGGEREEVREEDRERESMMKSNGAPGAIARTRKERDALFGCRGKSDVFDYTVNCELSMFDYYDT</sequence>
<feature type="compositionally biased region" description="Basic and acidic residues" evidence="1">
    <location>
        <begin position="69"/>
        <end position="85"/>
    </location>
</feature>
<name>A0A5J4ZCN3_9ASTE</name>
<keyword evidence="3" id="KW-1185">Reference proteome</keyword>
<reference evidence="2 3" key="1">
    <citation type="submission" date="2019-09" db="EMBL/GenBank/DDBJ databases">
        <title>A chromosome-level genome assembly of the Chinese tupelo Nyssa sinensis.</title>
        <authorList>
            <person name="Yang X."/>
            <person name="Kang M."/>
            <person name="Yang Y."/>
            <person name="Xiong H."/>
            <person name="Wang M."/>
            <person name="Zhang Z."/>
            <person name="Wang Z."/>
            <person name="Wu H."/>
            <person name="Ma T."/>
            <person name="Liu J."/>
            <person name="Xi Z."/>
        </authorList>
    </citation>
    <scope>NUCLEOTIDE SEQUENCE [LARGE SCALE GENOMIC DNA]</scope>
    <source>
        <strain evidence="2">J267</strain>
        <tissue evidence="2">Leaf</tissue>
    </source>
</reference>
<gene>
    <name evidence="2" type="ORF">F0562_018136</name>
</gene>
<dbReference type="AlphaFoldDB" id="A0A5J4ZCN3"/>
<organism evidence="2 3">
    <name type="scientific">Nyssa sinensis</name>
    <dbReference type="NCBI Taxonomy" id="561372"/>
    <lineage>
        <taxon>Eukaryota</taxon>
        <taxon>Viridiplantae</taxon>
        <taxon>Streptophyta</taxon>
        <taxon>Embryophyta</taxon>
        <taxon>Tracheophyta</taxon>
        <taxon>Spermatophyta</taxon>
        <taxon>Magnoliopsida</taxon>
        <taxon>eudicotyledons</taxon>
        <taxon>Gunneridae</taxon>
        <taxon>Pentapetalae</taxon>
        <taxon>asterids</taxon>
        <taxon>Cornales</taxon>
        <taxon>Nyssaceae</taxon>
        <taxon>Nyssa</taxon>
    </lineage>
</organism>